<comment type="caution">
    <text evidence="3">The sequence shown here is derived from an EMBL/GenBank/DDBJ whole genome shotgun (WGS) entry which is preliminary data.</text>
</comment>
<dbReference type="Proteomes" id="UP000615755">
    <property type="component" value="Unassembled WGS sequence"/>
</dbReference>
<dbReference type="Pfam" id="PF13349">
    <property type="entry name" value="DUF4097"/>
    <property type="match status" value="1"/>
</dbReference>
<evidence type="ECO:0000259" key="2">
    <source>
        <dbReference type="Pfam" id="PF13349"/>
    </source>
</evidence>
<dbReference type="EMBL" id="AQGV01000013">
    <property type="protein sequence ID" value="MBE0369683.1"/>
    <property type="molecule type" value="Genomic_DNA"/>
</dbReference>
<feature type="signal peptide" evidence="1">
    <location>
        <begin position="1"/>
        <end position="17"/>
    </location>
</feature>
<protein>
    <recommendedName>
        <fullName evidence="2">DUF4097 domain-containing protein</fullName>
    </recommendedName>
</protein>
<name>A0ABR9EFC8_9GAMM</name>
<evidence type="ECO:0000313" key="3">
    <source>
        <dbReference type="EMBL" id="MBE0369683.1"/>
    </source>
</evidence>
<evidence type="ECO:0000313" key="4">
    <source>
        <dbReference type="Proteomes" id="UP000615755"/>
    </source>
</evidence>
<reference evidence="3 4" key="1">
    <citation type="submission" date="2015-03" db="EMBL/GenBank/DDBJ databases">
        <title>Genome sequence of Pseudoalteromonas aurantia.</title>
        <authorList>
            <person name="Xie B.-B."/>
            <person name="Rong J.-C."/>
            <person name="Qin Q.-L."/>
            <person name="Zhang Y.-Z."/>
        </authorList>
    </citation>
    <scope>NUCLEOTIDE SEQUENCE [LARGE SCALE GENOMIC DNA]</scope>
    <source>
        <strain evidence="3 4">208</strain>
    </source>
</reference>
<dbReference type="RefSeq" id="WP_192508888.1">
    <property type="nucleotide sequence ID" value="NZ_AQGV01000013.1"/>
</dbReference>
<organism evidence="3 4">
    <name type="scientific">Pseudoalteromonas aurantia 208</name>
    <dbReference type="NCBI Taxonomy" id="1314867"/>
    <lineage>
        <taxon>Bacteria</taxon>
        <taxon>Pseudomonadati</taxon>
        <taxon>Pseudomonadota</taxon>
        <taxon>Gammaproteobacteria</taxon>
        <taxon>Alteromonadales</taxon>
        <taxon>Pseudoalteromonadaceae</taxon>
        <taxon>Pseudoalteromonas</taxon>
    </lineage>
</organism>
<feature type="chain" id="PRO_5047249476" description="DUF4097 domain-containing protein" evidence="1">
    <location>
        <begin position="18"/>
        <end position="314"/>
    </location>
</feature>
<gene>
    <name evidence="3" type="ORF">PAUR_a4236</name>
</gene>
<proteinExistence type="predicted"/>
<keyword evidence="4" id="KW-1185">Reference proteome</keyword>
<feature type="domain" description="DUF4097" evidence="2">
    <location>
        <begin position="35"/>
        <end position="311"/>
    </location>
</feature>
<sequence>MKYTLVSLAMLPLSVFAGDKINEQINIPNGGKVLIENQRGDVTINSWDQDVFKVTGTLDDKALGFSLETQGTVTEFIVKMPKLNRGWNHGSGQGSNLKIYMPKNSELSFEGVNVDVSASNLIAGAQIKTVNGSVKADKLTGKVSLETVNGDVDATDLSGNIRYETVNGEIEDRNSQGKLRFNAVNGDIESTTSATEIRLENVNGEVDLNIKELNELRLNTVNGEIDIRVAKMGDNASMNMDTVSGDVRLFFPQDVSARFDIDAHSGGHIVNGLSSDKVKRAKYGPSRELEFSINGGRADVEVDTVSGRIELKKN</sequence>
<dbReference type="InterPro" id="IPR025164">
    <property type="entry name" value="Toastrack_DUF4097"/>
</dbReference>
<evidence type="ECO:0000256" key="1">
    <source>
        <dbReference type="SAM" id="SignalP"/>
    </source>
</evidence>
<accession>A0ABR9EFC8</accession>
<keyword evidence="1" id="KW-0732">Signal</keyword>